<dbReference type="PANTHER" id="PTHR36174:SF1">
    <property type="entry name" value="LIPID II:GLYCINE GLYCYLTRANSFERASE"/>
    <property type="match status" value="1"/>
</dbReference>
<proteinExistence type="predicted"/>
<dbReference type="Gene3D" id="3.40.630.30">
    <property type="match status" value="1"/>
</dbReference>
<dbReference type="InterPro" id="IPR016181">
    <property type="entry name" value="Acyl_CoA_acyltransferase"/>
</dbReference>
<protein>
    <submittedName>
        <fullName evidence="2">GNAT family N-acetyltransferase</fullName>
    </submittedName>
</protein>
<gene>
    <name evidence="2" type="ORF">CEE37_11730</name>
</gene>
<dbReference type="InterPro" id="IPR038740">
    <property type="entry name" value="BioF2-like_GNAT_dom"/>
</dbReference>
<organism evidence="2 3">
    <name type="scientific">candidate division LCP-89 bacterium B3_LCP</name>
    <dbReference type="NCBI Taxonomy" id="2012998"/>
    <lineage>
        <taxon>Bacteria</taxon>
        <taxon>Pseudomonadati</taxon>
        <taxon>Bacteria division LCP-89</taxon>
    </lineage>
</organism>
<dbReference type="Pfam" id="PF13480">
    <property type="entry name" value="Acetyltransf_6"/>
    <property type="match status" value="1"/>
</dbReference>
<accession>A0A532UVW9</accession>
<dbReference type="Proteomes" id="UP000319619">
    <property type="component" value="Unassembled WGS sequence"/>
</dbReference>
<dbReference type="InterPro" id="IPR050644">
    <property type="entry name" value="PG_Glycine_Bridge_Synth"/>
</dbReference>
<evidence type="ECO:0000259" key="1">
    <source>
        <dbReference type="Pfam" id="PF13480"/>
    </source>
</evidence>
<dbReference type="GO" id="GO:0016740">
    <property type="term" value="F:transferase activity"/>
    <property type="evidence" value="ECO:0007669"/>
    <property type="project" value="UniProtKB-KW"/>
</dbReference>
<comment type="caution">
    <text evidence="2">The sequence shown here is derived from an EMBL/GenBank/DDBJ whole genome shotgun (WGS) entry which is preliminary data.</text>
</comment>
<name>A0A532UVW9_UNCL8</name>
<dbReference type="AlphaFoldDB" id="A0A532UVW9"/>
<dbReference type="PANTHER" id="PTHR36174">
    <property type="entry name" value="LIPID II:GLYCINE GLYCYLTRANSFERASE"/>
    <property type="match status" value="1"/>
</dbReference>
<dbReference type="EMBL" id="NJBN01000008">
    <property type="protein sequence ID" value="TKJ39084.1"/>
    <property type="molecule type" value="Genomic_DNA"/>
</dbReference>
<keyword evidence="2" id="KW-0808">Transferase</keyword>
<dbReference type="SUPFAM" id="SSF55729">
    <property type="entry name" value="Acyl-CoA N-acyltransferases (Nat)"/>
    <property type="match status" value="1"/>
</dbReference>
<sequence length="342" mass="39177">MSPDIALTLPGRRGRNPFRVSQYDPERDSGDWEIALNGADNSTIFHTQAFLDYHPPNRFDNYHLIFRVGEDPRCILTGAVREIEGKRALVSYPGASYGGLVYAPGLSFSTAGHLVDTLIKYVKNAGFETLIITPPPAIYSTWPADVITFQMLKSGFQYQKREITQAIPLYYPDGDVFRTLCNKTRTAVRKALKSHLRFDEDVALSDENLKTFYPLLVDNRKRLGVIPTHSLDELKTLRDLVGNRLSLSLVYHENVPVAGILNFTCNARVLLIFYVCHDWDYQELRPVPLIIYQTMQWAFRRGFRYLDFGTSTLDMDPNWGLIKFKENFGSLGYFRDTLELQL</sequence>
<evidence type="ECO:0000313" key="3">
    <source>
        <dbReference type="Proteomes" id="UP000319619"/>
    </source>
</evidence>
<evidence type="ECO:0000313" key="2">
    <source>
        <dbReference type="EMBL" id="TKJ39084.1"/>
    </source>
</evidence>
<feature type="domain" description="BioF2-like acetyltransferase" evidence="1">
    <location>
        <begin position="183"/>
        <end position="311"/>
    </location>
</feature>
<reference evidence="2 3" key="1">
    <citation type="submission" date="2017-06" db="EMBL/GenBank/DDBJ databases">
        <title>Novel microbial phyla capable of carbon fixation and sulfur reduction in deep-sea sediments.</title>
        <authorList>
            <person name="Huang J."/>
            <person name="Baker B."/>
            <person name="Wang Y."/>
        </authorList>
    </citation>
    <scope>NUCLEOTIDE SEQUENCE [LARGE SCALE GENOMIC DNA]</scope>
    <source>
        <strain evidence="2">B3_LCP</strain>
    </source>
</reference>